<evidence type="ECO:0000259" key="1">
    <source>
        <dbReference type="Pfam" id="PF00534"/>
    </source>
</evidence>
<dbReference type="SUPFAM" id="SSF53756">
    <property type="entry name" value="UDP-Glycosyltransferase/glycogen phosphorylase"/>
    <property type="match status" value="1"/>
</dbReference>
<reference evidence="2 3" key="1">
    <citation type="submission" date="2013-07" db="EMBL/GenBank/DDBJ databases">
        <title>Comparative Genomic and Metabolomic Analysis of Twelve Strains of Pseudoalteromonas luteoviolacea.</title>
        <authorList>
            <person name="Vynne N.G."/>
            <person name="Mansson M."/>
            <person name="Gram L."/>
        </authorList>
    </citation>
    <scope>NUCLEOTIDE SEQUENCE [LARGE SCALE GENOMIC DNA]</scope>
    <source>
        <strain evidence="2 3">H33</strain>
    </source>
</reference>
<protein>
    <recommendedName>
        <fullName evidence="1">Glycosyl transferase family 1 domain-containing protein</fullName>
    </recommendedName>
</protein>
<dbReference type="GO" id="GO:1901135">
    <property type="term" value="P:carbohydrate derivative metabolic process"/>
    <property type="evidence" value="ECO:0007669"/>
    <property type="project" value="UniProtKB-ARBA"/>
</dbReference>
<sequence>MKKVIIFTSDLYQGGVAESTRKIVKVLSERADVTLCSYDSLPINKELPASVNVKSFNLPLSVGFRTSAFGRSVTKITRFLALPIAFLKLRKVIKETNADVVYSMTYIPNILNVLCSKYFNYKCILSERQDPREDLSTDSVLAKVVKKLYPSADVIHVNSEEMNGAVSEFYEISAEKLFHFDNFFFEAELNELANQPADLPMDNKIKLVTSGRLSKQKGQWHLIELVKELRSRGKDVGLLILGEGELRDELIQLACEYNISEHIHMIGNVDNPHSYVKQCDLFIFPSLWESFGNTLVEAMALKVPVASTVCRSGPKQIIEGGKYGMSLGLLPYHGEQLSSERVSLVCDKLETLLDSELSKYGELSYQGYSRFDAQSISKKIYALFLDS</sequence>
<dbReference type="Proteomes" id="UP000076503">
    <property type="component" value="Unassembled WGS sequence"/>
</dbReference>
<proteinExistence type="predicted"/>
<dbReference type="PANTHER" id="PTHR12526:SF630">
    <property type="entry name" value="GLYCOSYLTRANSFERASE"/>
    <property type="match status" value="1"/>
</dbReference>
<dbReference type="Gene3D" id="3.40.50.2000">
    <property type="entry name" value="Glycogen Phosphorylase B"/>
    <property type="match status" value="2"/>
</dbReference>
<comment type="caution">
    <text evidence="2">The sequence shown here is derived from an EMBL/GenBank/DDBJ whole genome shotgun (WGS) entry which is preliminary data.</text>
</comment>
<evidence type="ECO:0000313" key="2">
    <source>
        <dbReference type="EMBL" id="KZN51376.1"/>
    </source>
</evidence>
<dbReference type="CDD" id="cd03811">
    <property type="entry name" value="GT4_GT28_WabH-like"/>
    <property type="match status" value="1"/>
</dbReference>
<dbReference type="AlphaFoldDB" id="A0A167EYT1"/>
<dbReference type="EMBL" id="AUXZ01000068">
    <property type="protein sequence ID" value="KZN51376.1"/>
    <property type="molecule type" value="Genomic_DNA"/>
</dbReference>
<dbReference type="Pfam" id="PF00534">
    <property type="entry name" value="Glycos_transf_1"/>
    <property type="match status" value="1"/>
</dbReference>
<dbReference type="PANTHER" id="PTHR12526">
    <property type="entry name" value="GLYCOSYLTRANSFERASE"/>
    <property type="match status" value="1"/>
</dbReference>
<name>A0A167EYT1_9GAMM</name>
<gene>
    <name evidence="2" type="ORF">N476_13390</name>
</gene>
<organism evidence="2 3">
    <name type="scientific">Pseudoalteromonas luteoviolacea H33</name>
    <dbReference type="NCBI Taxonomy" id="1365251"/>
    <lineage>
        <taxon>Bacteria</taxon>
        <taxon>Pseudomonadati</taxon>
        <taxon>Pseudomonadota</taxon>
        <taxon>Gammaproteobacteria</taxon>
        <taxon>Alteromonadales</taxon>
        <taxon>Pseudoalteromonadaceae</taxon>
        <taxon>Pseudoalteromonas</taxon>
    </lineage>
</organism>
<dbReference type="PATRIC" id="fig|1365251.3.peg.1885"/>
<dbReference type="InterPro" id="IPR001296">
    <property type="entry name" value="Glyco_trans_1"/>
</dbReference>
<accession>A0A167EYT1</accession>
<feature type="domain" description="Glycosyl transferase family 1" evidence="1">
    <location>
        <begin position="202"/>
        <end position="324"/>
    </location>
</feature>
<dbReference type="GO" id="GO:0016757">
    <property type="term" value="F:glycosyltransferase activity"/>
    <property type="evidence" value="ECO:0007669"/>
    <property type="project" value="InterPro"/>
</dbReference>
<dbReference type="RefSeq" id="WP_063361429.1">
    <property type="nucleotide sequence ID" value="NZ_AUXZ01000068.1"/>
</dbReference>
<evidence type="ECO:0000313" key="3">
    <source>
        <dbReference type="Proteomes" id="UP000076503"/>
    </source>
</evidence>
<dbReference type="OrthoDB" id="4611853at2"/>